<dbReference type="InterPro" id="IPR050951">
    <property type="entry name" value="Retrovirus_Pol_polyprotein"/>
</dbReference>
<dbReference type="Gene3D" id="3.30.420.10">
    <property type="entry name" value="Ribonuclease H-like superfamily/Ribonuclease H"/>
    <property type="match status" value="1"/>
</dbReference>
<evidence type="ECO:0000313" key="2">
    <source>
        <dbReference type="Proteomes" id="UP000237271"/>
    </source>
</evidence>
<dbReference type="SUPFAM" id="SSF53098">
    <property type="entry name" value="Ribonuclease H-like"/>
    <property type="match status" value="1"/>
</dbReference>
<dbReference type="EMBL" id="NCKW01004891">
    <property type="protein sequence ID" value="POM74304.1"/>
    <property type="molecule type" value="Genomic_DNA"/>
</dbReference>
<dbReference type="PANTHER" id="PTHR37984">
    <property type="entry name" value="PROTEIN CBG26694"/>
    <property type="match status" value="1"/>
</dbReference>
<protein>
    <submittedName>
        <fullName evidence="1">Pol protein</fullName>
    </submittedName>
</protein>
<reference evidence="1 2" key="1">
    <citation type="journal article" date="2017" name="Genome Biol. Evol.">
        <title>Phytophthora megakarya and P. palmivora, closely related causal agents of cacao black pod rot, underwent increases in genome sizes and gene numbers by different mechanisms.</title>
        <authorList>
            <person name="Ali S.S."/>
            <person name="Shao J."/>
            <person name="Lary D.J."/>
            <person name="Kronmiller B."/>
            <person name="Shen D."/>
            <person name="Strem M.D."/>
            <person name="Amoako-Attah I."/>
            <person name="Akrofi A.Y."/>
            <person name="Begoude B.A."/>
            <person name="Ten Hoopen G.M."/>
            <person name="Coulibaly K."/>
            <person name="Kebe B.I."/>
            <person name="Melnick R.L."/>
            <person name="Guiltinan M.J."/>
            <person name="Tyler B.M."/>
            <person name="Meinhardt L.W."/>
            <person name="Bailey B.A."/>
        </authorList>
    </citation>
    <scope>NUCLEOTIDE SEQUENCE [LARGE SCALE GENOMIC DNA]</scope>
    <source>
        <strain evidence="2">sbr112.9</strain>
    </source>
</reference>
<dbReference type="GO" id="GO:0003676">
    <property type="term" value="F:nucleic acid binding"/>
    <property type="evidence" value="ECO:0007669"/>
    <property type="project" value="InterPro"/>
</dbReference>
<sequence length="247" mass="28630">MEKTIVEFCKKCLTCKRSKLRGDPQSYGKLPPRDMQVVDPFDVVHVETMGPYGGEPTRWLEVSIQSDNHARTTAENFDTTWLCHYPRPKEAIFDRGNEFNTSEFREILASYAIKPVPISVKNPQANVICERVHLVLNNCIRCYPESDWRQVIQYAAFSVRASYHSIIGTTAAHLILGQDLITRKLHEANWNYLSKRRFDEILKENDRETTKRLQHFYHVGDHVMIAKGSMDKLQKGQLQLLKFMGTE</sequence>
<name>A0A2P4Y916_9STRA</name>
<dbReference type="PANTHER" id="PTHR37984:SF5">
    <property type="entry name" value="PROTEIN NYNRIN-LIKE"/>
    <property type="match status" value="1"/>
</dbReference>
<dbReference type="OrthoDB" id="110560at2759"/>
<dbReference type="InterPro" id="IPR012337">
    <property type="entry name" value="RNaseH-like_sf"/>
</dbReference>
<keyword evidence="2" id="KW-1185">Reference proteome</keyword>
<gene>
    <name evidence="1" type="ORF">PHPALM_8763</name>
</gene>
<organism evidence="1 2">
    <name type="scientific">Phytophthora palmivora</name>
    <dbReference type="NCBI Taxonomy" id="4796"/>
    <lineage>
        <taxon>Eukaryota</taxon>
        <taxon>Sar</taxon>
        <taxon>Stramenopiles</taxon>
        <taxon>Oomycota</taxon>
        <taxon>Peronosporomycetes</taxon>
        <taxon>Peronosporales</taxon>
        <taxon>Peronosporaceae</taxon>
        <taxon>Phytophthora</taxon>
    </lineage>
</organism>
<dbReference type="AlphaFoldDB" id="A0A2P4Y916"/>
<accession>A0A2P4Y916</accession>
<dbReference type="Proteomes" id="UP000237271">
    <property type="component" value="Unassembled WGS sequence"/>
</dbReference>
<proteinExistence type="predicted"/>
<dbReference type="InterPro" id="IPR036397">
    <property type="entry name" value="RNaseH_sf"/>
</dbReference>
<comment type="caution">
    <text evidence="1">The sequence shown here is derived from an EMBL/GenBank/DDBJ whole genome shotgun (WGS) entry which is preliminary data.</text>
</comment>
<evidence type="ECO:0000313" key="1">
    <source>
        <dbReference type="EMBL" id="POM74304.1"/>
    </source>
</evidence>